<keyword evidence="1" id="KW-0732">Signal</keyword>
<dbReference type="Proteomes" id="UP000051446">
    <property type="component" value="Unassembled WGS sequence"/>
</dbReference>
<gene>
    <name evidence="2" type="ORF">TU73_24915</name>
</gene>
<sequence>METRTIAIREETPLKLRLSILFFSIALSAEVQAAPTPETKAVFEHAMLLADDIQQRVDQLIDKEQQGKIDKFTMSQSIQEATKGLEAYEDELRKASAGGHGVATYLLANLDDGRAATLLDGHEAMHAKACALYQSASDQGLIAGAVIVLRNCDEAFQRYKFDDPELLRKHSQLARALEQPDRYSDYYPLPARGSYCFKDSQLPEVNHQQPLTTMRDIHQPVALSLEQFRADGYYLLALKGDSVNPKVRAYLKQVQMLAPDCLDPSHLQSLFEKMERKRH</sequence>
<proteinExistence type="predicted"/>
<evidence type="ECO:0000313" key="3">
    <source>
        <dbReference type="Proteomes" id="UP000051446"/>
    </source>
</evidence>
<protein>
    <recommendedName>
        <fullName evidence="4">Lipoprotein</fullName>
    </recommendedName>
</protein>
<name>A0A0R2Y015_9PSED</name>
<reference evidence="2 3" key="1">
    <citation type="submission" date="2015-02" db="EMBL/GenBank/DDBJ databases">
        <title>Pseudomonas helleri sp. nov. and Pseudomonas weihenstephanensis sp. nov., isolated from raw cows milk.</title>
        <authorList>
            <person name="von Neubeck M."/>
            <person name="Huptas C."/>
            <person name="Wenning M."/>
            <person name="Scherer S."/>
        </authorList>
    </citation>
    <scope>NUCLEOTIDE SEQUENCE [LARGE SCALE GENOMIC DNA]</scope>
    <source>
        <strain evidence="2 3">DSM 17149</strain>
    </source>
</reference>
<evidence type="ECO:0000313" key="2">
    <source>
        <dbReference type="EMBL" id="KRP41801.1"/>
    </source>
</evidence>
<dbReference type="PATRIC" id="fig|75588.4.peg.2294"/>
<comment type="caution">
    <text evidence="2">The sequence shown here is derived from an EMBL/GenBank/DDBJ whole genome shotgun (WGS) entry which is preliminary data.</text>
</comment>
<evidence type="ECO:0008006" key="4">
    <source>
        <dbReference type="Google" id="ProtNLM"/>
    </source>
</evidence>
<dbReference type="EMBL" id="JYLH01000020">
    <property type="protein sequence ID" value="KRP41801.1"/>
    <property type="molecule type" value="Genomic_DNA"/>
</dbReference>
<accession>A0A0R2Y015</accession>
<dbReference type="AlphaFoldDB" id="A0A0R2Y015"/>
<feature type="signal peptide" evidence="1">
    <location>
        <begin position="1"/>
        <end position="33"/>
    </location>
</feature>
<feature type="chain" id="PRO_5006428355" description="Lipoprotein" evidence="1">
    <location>
        <begin position="34"/>
        <end position="279"/>
    </location>
</feature>
<evidence type="ECO:0000256" key="1">
    <source>
        <dbReference type="SAM" id="SignalP"/>
    </source>
</evidence>
<organism evidence="2 3">
    <name type="scientific">Pseudomonas libanensis</name>
    <dbReference type="NCBI Taxonomy" id="75588"/>
    <lineage>
        <taxon>Bacteria</taxon>
        <taxon>Pseudomonadati</taxon>
        <taxon>Pseudomonadota</taxon>
        <taxon>Gammaproteobacteria</taxon>
        <taxon>Pseudomonadales</taxon>
        <taxon>Pseudomonadaceae</taxon>
        <taxon>Pseudomonas</taxon>
    </lineage>
</organism>